<dbReference type="Proteomes" id="UP000464378">
    <property type="component" value="Chromosome"/>
</dbReference>
<dbReference type="AlphaFoldDB" id="A0A6C2YNL6"/>
<proteinExistence type="predicted"/>
<dbReference type="EMBL" id="LR593887">
    <property type="protein sequence ID" value="VTS05247.1"/>
    <property type="molecule type" value="Genomic_DNA"/>
</dbReference>
<dbReference type="KEGG" id="tim:GMBLW1_52530"/>
<dbReference type="KEGG" id="tim:GMBLW1_09760"/>
<organism evidence="1">
    <name type="scientific">Tuwongella immobilis</name>
    <dbReference type="NCBI Taxonomy" id="692036"/>
    <lineage>
        <taxon>Bacteria</taxon>
        <taxon>Pseudomonadati</taxon>
        <taxon>Planctomycetota</taxon>
        <taxon>Planctomycetia</taxon>
        <taxon>Gemmatales</taxon>
        <taxon>Gemmataceae</taxon>
        <taxon>Tuwongella</taxon>
    </lineage>
</organism>
<sequence length="73" mass="8022">MAKAHYRCAKTGALLLPELPPADVGPTQSIPGSEERQAVYAARFAAGLPMFDPLDFKDNEDFRPIELFSKRSA</sequence>
<name>A0A6C2YNL6_9BACT</name>
<reference evidence="1" key="1">
    <citation type="submission" date="2019-04" db="EMBL/GenBank/DDBJ databases">
        <authorList>
            <consortium name="Science for Life Laboratories"/>
        </authorList>
    </citation>
    <scope>NUCLEOTIDE SEQUENCE</scope>
    <source>
        <strain evidence="1">MBLW1</strain>
    </source>
</reference>
<dbReference type="RefSeq" id="WP_162658101.1">
    <property type="nucleotide sequence ID" value="NZ_LR593887.1"/>
</dbReference>
<dbReference type="EMBL" id="LR586016">
    <property type="protein sequence ID" value="VIP02984.1"/>
    <property type="molecule type" value="Genomic_DNA"/>
</dbReference>
<keyword evidence="3" id="KW-1185">Reference proteome</keyword>
<evidence type="ECO:0000313" key="2">
    <source>
        <dbReference type="EMBL" id="VIP03940.1"/>
    </source>
</evidence>
<gene>
    <name evidence="1" type="ORF">GMBLW1_09760</name>
    <name evidence="2" type="ORF">GMBLW1_52530</name>
</gene>
<dbReference type="EMBL" id="LR593887">
    <property type="protein sequence ID" value="VTS03040.1"/>
    <property type="molecule type" value="Genomic_DNA"/>
</dbReference>
<accession>A0A6C2YNL6</accession>
<evidence type="ECO:0000313" key="1">
    <source>
        <dbReference type="EMBL" id="VIP02984.1"/>
    </source>
</evidence>
<evidence type="ECO:0000313" key="3">
    <source>
        <dbReference type="Proteomes" id="UP000464378"/>
    </source>
</evidence>
<dbReference type="EMBL" id="LR586016">
    <property type="protein sequence ID" value="VIP03940.1"/>
    <property type="molecule type" value="Genomic_DNA"/>
</dbReference>
<protein>
    <submittedName>
        <fullName evidence="1">Uncharacterized protein</fullName>
    </submittedName>
</protein>
<dbReference type="InParanoid" id="A0A6C2YNL6"/>